<organism evidence="4 5">
    <name type="scientific">Halosimplex aquaticum</name>
    <dbReference type="NCBI Taxonomy" id="3026162"/>
    <lineage>
        <taxon>Archaea</taxon>
        <taxon>Methanobacteriati</taxon>
        <taxon>Methanobacteriota</taxon>
        <taxon>Stenosarchaea group</taxon>
        <taxon>Halobacteria</taxon>
        <taxon>Halobacteriales</taxon>
        <taxon>Haloarculaceae</taxon>
        <taxon>Halosimplex</taxon>
    </lineage>
</organism>
<evidence type="ECO:0000256" key="1">
    <source>
        <dbReference type="SAM" id="MobiDB-lite"/>
    </source>
</evidence>
<evidence type="ECO:0000256" key="2">
    <source>
        <dbReference type="SAM" id="Phobius"/>
    </source>
</evidence>
<reference evidence="4 5" key="1">
    <citation type="journal article" date="2019" name="Int. J. Syst. Evol. Microbiol.">
        <title>The Global Catalogue of Microorganisms (GCM) 10K type strain sequencing project: providing services to taxonomists for standard genome sequencing and annotation.</title>
        <authorList>
            <consortium name="The Broad Institute Genomics Platform"/>
            <consortium name="The Broad Institute Genome Sequencing Center for Infectious Disease"/>
            <person name="Wu L."/>
            <person name="Ma J."/>
        </authorList>
    </citation>
    <scope>NUCLEOTIDE SEQUENCE [LARGE SCALE GENOMIC DNA]</scope>
    <source>
        <strain evidence="4 5">XZYJT29</strain>
    </source>
</reference>
<evidence type="ECO:0000259" key="3">
    <source>
        <dbReference type="Pfam" id="PF09851"/>
    </source>
</evidence>
<dbReference type="InterPro" id="IPR018649">
    <property type="entry name" value="SHOCT"/>
</dbReference>
<sequence>MDHRLLGGIAAVVAILTLPLGLLAGLFVSFEAAAVVFIVGWFLLTPLIPIVGNEIWPALRDRSGSSDESAEESPLEELKARYARGEIDDAEFERRMERLVEVEDGRAGGSANRTERELSMERE</sequence>
<evidence type="ECO:0000313" key="5">
    <source>
        <dbReference type="Proteomes" id="UP001596432"/>
    </source>
</evidence>
<dbReference type="GeneID" id="78821051"/>
<keyword evidence="2" id="KW-0472">Membrane</keyword>
<proteinExistence type="predicted"/>
<keyword evidence="2" id="KW-1133">Transmembrane helix</keyword>
<feature type="transmembrane region" description="Helical" evidence="2">
    <location>
        <begin position="33"/>
        <end position="52"/>
    </location>
</feature>
<comment type="caution">
    <text evidence="4">The sequence shown here is derived from an EMBL/GenBank/DDBJ whole genome shotgun (WGS) entry which is preliminary data.</text>
</comment>
<feature type="compositionally biased region" description="Basic and acidic residues" evidence="1">
    <location>
        <begin position="113"/>
        <end position="123"/>
    </location>
</feature>
<dbReference type="Proteomes" id="UP001596432">
    <property type="component" value="Unassembled WGS sequence"/>
</dbReference>
<keyword evidence="2" id="KW-0812">Transmembrane</keyword>
<keyword evidence="5" id="KW-1185">Reference proteome</keyword>
<dbReference type="EMBL" id="JBHTAS010000001">
    <property type="protein sequence ID" value="MFC7140745.1"/>
    <property type="molecule type" value="Genomic_DNA"/>
</dbReference>
<dbReference type="RefSeq" id="WP_274321837.1">
    <property type="nucleotide sequence ID" value="NZ_CP118158.1"/>
</dbReference>
<accession>A0ABD5Y037</accession>
<name>A0ABD5Y037_9EURY</name>
<dbReference type="AlphaFoldDB" id="A0ABD5Y037"/>
<evidence type="ECO:0000313" key="4">
    <source>
        <dbReference type="EMBL" id="MFC7140745.1"/>
    </source>
</evidence>
<feature type="transmembrane region" description="Helical" evidence="2">
    <location>
        <begin position="5"/>
        <end position="27"/>
    </location>
</feature>
<protein>
    <submittedName>
        <fullName evidence="4">SHOCT domain-containing protein</fullName>
    </submittedName>
</protein>
<gene>
    <name evidence="4" type="ORF">ACFQMA_13055</name>
</gene>
<dbReference type="Pfam" id="PF09851">
    <property type="entry name" value="SHOCT"/>
    <property type="match status" value="1"/>
</dbReference>
<feature type="domain" description="SHOCT" evidence="3">
    <location>
        <begin position="74"/>
        <end position="99"/>
    </location>
</feature>
<feature type="region of interest" description="Disordered" evidence="1">
    <location>
        <begin position="103"/>
        <end position="123"/>
    </location>
</feature>